<dbReference type="EMBL" id="VMNK01000003">
    <property type="protein sequence ID" value="TVO59162.1"/>
    <property type="molecule type" value="Genomic_DNA"/>
</dbReference>
<dbReference type="Proteomes" id="UP000319502">
    <property type="component" value="Unassembled WGS sequence"/>
</dbReference>
<organism evidence="1 2">
    <name type="scientific">Denitromonas halophila</name>
    <dbReference type="NCBI Taxonomy" id="1629404"/>
    <lineage>
        <taxon>Bacteria</taxon>
        <taxon>Pseudomonadati</taxon>
        <taxon>Pseudomonadota</taxon>
        <taxon>Betaproteobacteria</taxon>
        <taxon>Rhodocyclales</taxon>
        <taxon>Zoogloeaceae</taxon>
        <taxon>Denitromonas</taxon>
    </lineage>
</organism>
<sequence>MQKIRIGMIGAGETGTPLLRQLLDASFVELVGVADLSNDQPGMQLAHDRGVHTTNDFMDIGRMDAAVDIIIDATGVAQVRDSLRRHFQASGNHHTVIMHETILLLMMSLSQGQLVSGKHGARDYD</sequence>
<dbReference type="SUPFAM" id="SSF51735">
    <property type="entry name" value="NAD(P)-binding Rossmann-fold domains"/>
    <property type="match status" value="1"/>
</dbReference>
<reference evidence="1 2" key="1">
    <citation type="submission" date="2019-07" db="EMBL/GenBank/DDBJ databases">
        <title>The pathways for chlorine oxyanion respiration interact through the shared metabolite chlorate.</title>
        <authorList>
            <person name="Barnum T.P."/>
            <person name="Cheng Y."/>
            <person name="Hill K.A."/>
            <person name="Lucas L.N."/>
            <person name="Carlson H.K."/>
            <person name="Coates J.D."/>
        </authorList>
    </citation>
    <scope>NUCLEOTIDE SEQUENCE [LARGE SCALE GENOMIC DNA]</scope>
    <source>
        <strain evidence="1 2">SFB-3</strain>
    </source>
</reference>
<protein>
    <submittedName>
        <fullName evidence="1">Oxidoreductase</fullName>
    </submittedName>
</protein>
<keyword evidence="2" id="KW-1185">Reference proteome</keyword>
<dbReference type="InterPro" id="IPR036291">
    <property type="entry name" value="NAD(P)-bd_dom_sf"/>
</dbReference>
<name>A0A557R1Y4_9RHOO</name>
<comment type="caution">
    <text evidence="1">The sequence shown here is derived from an EMBL/GenBank/DDBJ whole genome shotgun (WGS) entry which is preliminary data.</text>
</comment>
<dbReference type="OrthoDB" id="9810660at2"/>
<gene>
    <name evidence="1" type="ORF">FHP91_05500</name>
</gene>
<evidence type="ECO:0000313" key="1">
    <source>
        <dbReference type="EMBL" id="TVO59162.1"/>
    </source>
</evidence>
<evidence type="ECO:0000313" key="2">
    <source>
        <dbReference type="Proteomes" id="UP000319502"/>
    </source>
</evidence>
<dbReference type="AlphaFoldDB" id="A0A557R1Y4"/>
<accession>A0A557R1Y4</accession>
<proteinExistence type="predicted"/>
<dbReference type="Gene3D" id="3.40.50.720">
    <property type="entry name" value="NAD(P)-binding Rossmann-like Domain"/>
    <property type="match status" value="1"/>
</dbReference>